<keyword evidence="3" id="KW-0813">Transport</keyword>
<evidence type="ECO:0000256" key="4">
    <source>
        <dbReference type="ARBA" id="ARBA00022475"/>
    </source>
</evidence>
<proteinExistence type="inferred from homology"/>
<dbReference type="InterPro" id="IPR051045">
    <property type="entry name" value="TonB-dependent_transducer"/>
</dbReference>
<keyword evidence="5" id="KW-0997">Cell inner membrane</keyword>
<evidence type="ECO:0000256" key="6">
    <source>
        <dbReference type="ARBA" id="ARBA00022692"/>
    </source>
</evidence>
<dbReference type="GO" id="GO:0005886">
    <property type="term" value="C:plasma membrane"/>
    <property type="evidence" value="ECO:0007669"/>
    <property type="project" value="UniProtKB-SubCell"/>
</dbReference>
<comment type="subcellular location">
    <subcellularLocation>
        <location evidence="1">Cell inner membrane</location>
        <topology evidence="1">Single-pass membrane protein</topology>
        <orientation evidence="1">Periplasmic side</orientation>
    </subcellularLocation>
</comment>
<dbReference type="SUPFAM" id="SSF74653">
    <property type="entry name" value="TolA/TonB C-terminal domain"/>
    <property type="match status" value="1"/>
</dbReference>
<dbReference type="GO" id="GO:0015031">
    <property type="term" value="P:protein transport"/>
    <property type="evidence" value="ECO:0007669"/>
    <property type="project" value="UniProtKB-KW"/>
</dbReference>
<evidence type="ECO:0000256" key="9">
    <source>
        <dbReference type="ARBA" id="ARBA00023136"/>
    </source>
</evidence>
<feature type="compositionally biased region" description="Gly residues" evidence="10">
    <location>
        <begin position="258"/>
        <end position="271"/>
    </location>
</feature>
<keyword evidence="8 11" id="KW-1133">Transmembrane helix</keyword>
<evidence type="ECO:0000256" key="5">
    <source>
        <dbReference type="ARBA" id="ARBA00022519"/>
    </source>
</evidence>
<dbReference type="EMBL" id="DTKL01000015">
    <property type="protein sequence ID" value="HGY93490.1"/>
    <property type="molecule type" value="Genomic_DNA"/>
</dbReference>
<dbReference type="Pfam" id="PF03544">
    <property type="entry name" value="TonB_C"/>
    <property type="match status" value="1"/>
</dbReference>
<keyword evidence="6 11" id="KW-0812">Transmembrane</keyword>
<feature type="compositionally biased region" description="Low complexity" evidence="10">
    <location>
        <begin position="184"/>
        <end position="196"/>
    </location>
</feature>
<feature type="region of interest" description="Disordered" evidence="10">
    <location>
        <begin position="27"/>
        <end position="48"/>
    </location>
</feature>
<evidence type="ECO:0000256" key="7">
    <source>
        <dbReference type="ARBA" id="ARBA00022927"/>
    </source>
</evidence>
<dbReference type="PANTHER" id="PTHR33446">
    <property type="entry name" value="PROTEIN TONB-RELATED"/>
    <property type="match status" value="1"/>
</dbReference>
<accession>A0A7V4XRC6</accession>
<dbReference type="Gene3D" id="3.30.1150.10">
    <property type="match status" value="1"/>
</dbReference>
<organism evidence="13">
    <name type="scientific">Acidobacterium capsulatum</name>
    <dbReference type="NCBI Taxonomy" id="33075"/>
    <lineage>
        <taxon>Bacteria</taxon>
        <taxon>Pseudomonadati</taxon>
        <taxon>Acidobacteriota</taxon>
        <taxon>Terriglobia</taxon>
        <taxon>Terriglobales</taxon>
        <taxon>Acidobacteriaceae</taxon>
        <taxon>Acidobacterium</taxon>
    </lineage>
</organism>
<evidence type="ECO:0000313" key="13">
    <source>
        <dbReference type="EMBL" id="HGY93490.1"/>
    </source>
</evidence>
<comment type="similarity">
    <text evidence="2">Belongs to the TonB family.</text>
</comment>
<comment type="caution">
    <text evidence="13">The sequence shown here is derived from an EMBL/GenBank/DDBJ whole genome shotgun (WGS) entry which is preliminary data.</text>
</comment>
<dbReference type="PROSITE" id="PS51257">
    <property type="entry name" value="PROKAR_LIPOPROTEIN"/>
    <property type="match status" value="1"/>
</dbReference>
<evidence type="ECO:0000256" key="8">
    <source>
        <dbReference type="ARBA" id="ARBA00022989"/>
    </source>
</evidence>
<dbReference type="InterPro" id="IPR006260">
    <property type="entry name" value="TonB/TolA_C"/>
</dbReference>
<keyword evidence="9 11" id="KW-0472">Membrane</keyword>
<keyword evidence="4" id="KW-1003">Cell membrane</keyword>
<feature type="region of interest" description="Disordered" evidence="10">
    <location>
        <begin position="164"/>
        <end position="278"/>
    </location>
</feature>
<dbReference type="GO" id="GO:0055085">
    <property type="term" value="P:transmembrane transport"/>
    <property type="evidence" value="ECO:0007669"/>
    <property type="project" value="InterPro"/>
</dbReference>
<evidence type="ECO:0000256" key="11">
    <source>
        <dbReference type="SAM" id="Phobius"/>
    </source>
</evidence>
<keyword evidence="7" id="KW-0653">Protein transport</keyword>
<evidence type="ECO:0000256" key="10">
    <source>
        <dbReference type="SAM" id="MobiDB-lite"/>
    </source>
</evidence>
<evidence type="ECO:0000259" key="12">
    <source>
        <dbReference type="PROSITE" id="PS52015"/>
    </source>
</evidence>
<gene>
    <name evidence="13" type="ORF">ENW50_02200</name>
</gene>
<evidence type="ECO:0000256" key="1">
    <source>
        <dbReference type="ARBA" id="ARBA00004383"/>
    </source>
</evidence>
<feature type="transmembrane region" description="Helical" evidence="11">
    <location>
        <begin position="76"/>
        <end position="94"/>
    </location>
</feature>
<feature type="compositionally biased region" description="Polar residues" evidence="10">
    <location>
        <begin position="234"/>
        <end position="248"/>
    </location>
</feature>
<reference evidence="13" key="1">
    <citation type="journal article" date="2020" name="mSystems">
        <title>Genome- and Community-Level Interaction Insights into Carbon Utilization and Element Cycling Functions of Hydrothermarchaeota in Hydrothermal Sediment.</title>
        <authorList>
            <person name="Zhou Z."/>
            <person name="Liu Y."/>
            <person name="Xu W."/>
            <person name="Pan J."/>
            <person name="Luo Z.H."/>
            <person name="Li M."/>
        </authorList>
    </citation>
    <scope>NUCLEOTIDE SEQUENCE [LARGE SCALE GENOMIC DNA]</scope>
    <source>
        <strain evidence="13">SpSt-855</strain>
    </source>
</reference>
<sequence>MREFRQERYGSPSWGLFGSCCRSSMPITEVPTNQAPPEPPTPRNTRNRYDDLDADHLLHVIEDLEDAKSWGRVREMIWVSIILHLIVAWFLIYGPKHLWHVRVVTPAEQLREHPPKQLSYIQLPPDLLKQKPKQTNIISDQNRVAESKHPVPVKKTPQQLEAMRRAGELRSPGQPQRPAPQQRPAPTQQAQRPMPRGAQPQAQRAPKTPPAQPLPNNSQSKLSAPAPAPKIQNFRASTSASPGEQLQQALRAASRGSYYGGGGGGQNGGDEGMNAPVQHNGEQGAVEILSDTMGVDFSHYIQQVIAATKRAWYPIIPEEARPPLNKQGEVAIRFEIYPDGSVHVMQLYGPSGDVALDRAAWGGITGASPYPPLPKQFKGKYLALQFNFLYNETPGGQ</sequence>
<feature type="region of interest" description="Disordered" evidence="10">
    <location>
        <begin position="140"/>
        <end position="159"/>
    </location>
</feature>
<dbReference type="PROSITE" id="PS52015">
    <property type="entry name" value="TONB_CTD"/>
    <property type="match status" value="1"/>
</dbReference>
<dbReference type="AlphaFoldDB" id="A0A7V4XRC6"/>
<feature type="domain" description="TonB C-terminal" evidence="12">
    <location>
        <begin position="301"/>
        <end position="397"/>
    </location>
</feature>
<protein>
    <submittedName>
        <fullName evidence="13">TonB family protein</fullName>
    </submittedName>
</protein>
<dbReference type="InterPro" id="IPR037682">
    <property type="entry name" value="TonB_C"/>
</dbReference>
<evidence type="ECO:0000256" key="3">
    <source>
        <dbReference type="ARBA" id="ARBA00022448"/>
    </source>
</evidence>
<name>A0A7V4XRC6_9BACT</name>
<evidence type="ECO:0000256" key="2">
    <source>
        <dbReference type="ARBA" id="ARBA00006555"/>
    </source>
</evidence>
<dbReference type="NCBIfam" id="TIGR01352">
    <property type="entry name" value="tonB_Cterm"/>
    <property type="match status" value="1"/>
</dbReference>